<feature type="transmembrane region" description="Helical" evidence="13">
    <location>
        <begin position="46"/>
        <end position="79"/>
    </location>
</feature>
<keyword evidence="11 13" id="KW-0868">Chloride</keyword>
<evidence type="ECO:0000256" key="2">
    <source>
        <dbReference type="ARBA" id="ARBA00009849"/>
    </source>
</evidence>
<evidence type="ECO:0000256" key="4">
    <source>
        <dbReference type="ARBA" id="ARBA00022475"/>
    </source>
</evidence>
<dbReference type="PANTHER" id="PTHR12424">
    <property type="entry name" value="TWEETY-RELATED"/>
    <property type="match status" value="1"/>
</dbReference>
<dbReference type="GO" id="GO:0005229">
    <property type="term" value="F:intracellularly calcium-gated chloride channel activity"/>
    <property type="evidence" value="ECO:0007669"/>
    <property type="project" value="TreeGrafter"/>
</dbReference>
<comment type="caution">
    <text evidence="13">Lacks conserved residue(s) required for the propagation of feature annotation.</text>
</comment>
<evidence type="ECO:0000256" key="7">
    <source>
        <dbReference type="ARBA" id="ARBA00023065"/>
    </source>
</evidence>
<dbReference type="InterPro" id="IPR006990">
    <property type="entry name" value="Tweety"/>
</dbReference>
<reference evidence="14" key="2">
    <citation type="submission" date="2025-09" db="UniProtKB">
        <authorList>
            <consortium name="Ensembl"/>
        </authorList>
    </citation>
    <scope>IDENTIFICATION</scope>
</reference>
<protein>
    <recommendedName>
        <fullName evidence="13">Protein tweety homolog</fullName>
    </recommendedName>
</protein>
<keyword evidence="7 13" id="KW-0406">Ion transport</keyword>
<feature type="transmembrane region" description="Helical" evidence="13">
    <location>
        <begin position="188"/>
        <end position="208"/>
    </location>
</feature>
<evidence type="ECO:0000256" key="13">
    <source>
        <dbReference type="RuleBase" id="RU361114"/>
    </source>
</evidence>
<reference evidence="14" key="1">
    <citation type="submission" date="2025-08" db="UniProtKB">
        <authorList>
            <consortium name="Ensembl"/>
        </authorList>
    </citation>
    <scope>IDENTIFICATION</scope>
</reference>
<keyword evidence="10" id="KW-0325">Glycoprotein</keyword>
<proteinExistence type="inferred from homology"/>
<keyword evidence="9 13" id="KW-0869">Chloride channel</keyword>
<dbReference type="Pfam" id="PF04906">
    <property type="entry name" value="Tweety"/>
    <property type="match status" value="1"/>
</dbReference>
<dbReference type="GO" id="GO:0005886">
    <property type="term" value="C:plasma membrane"/>
    <property type="evidence" value="ECO:0007669"/>
    <property type="project" value="UniProtKB-SubCell"/>
</dbReference>
<evidence type="ECO:0000256" key="5">
    <source>
        <dbReference type="ARBA" id="ARBA00022692"/>
    </source>
</evidence>
<name>A0A673MWD3_9TELE</name>
<evidence type="ECO:0000256" key="8">
    <source>
        <dbReference type="ARBA" id="ARBA00023136"/>
    </source>
</evidence>
<evidence type="ECO:0000256" key="10">
    <source>
        <dbReference type="ARBA" id="ARBA00023180"/>
    </source>
</evidence>
<keyword evidence="15" id="KW-1185">Reference proteome</keyword>
<evidence type="ECO:0000256" key="3">
    <source>
        <dbReference type="ARBA" id="ARBA00022448"/>
    </source>
</evidence>
<dbReference type="AlphaFoldDB" id="A0A673MWD3"/>
<evidence type="ECO:0000313" key="15">
    <source>
        <dbReference type="Proteomes" id="UP000472270"/>
    </source>
</evidence>
<dbReference type="Proteomes" id="UP000472270">
    <property type="component" value="Unassembled WGS sequence"/>
</dbReference>
<keyword evidence="5 13" id="KW-0812">Transmembrane</keyword>
<keyword evidence="12 13" id="KW-0407">Ion channel</keyword>
<comment type="function">
    <text evidence="13">Probable chloride channel.</text>
</comment>
<dbReference type="GO" id="GO:0072320">
    <property type="term" value="F:volume-sensitive chloride channel activity"/>
    <property type="evidence" value="ECO:0007669"/>
    <property type="project" value="TreeGrafter"/>
</dbReference>
<dbReference type="PANTHER" id="PTHR12424:SF6">
    <property type="entry name" value="PROTEIN TWEETY HOMOLOG 2"/>
    <property type="match status" value="1"/>
</dbReference>
<evidence type="ECO:0000256" key="9">
    <source>
        <dbReference type="ARBA" id="ARBA00023173"/>
    </source>
</evidence>
<keyword evidence="3 13" id="KW-0813">Transport</keyword>
<evidence type="ECO:0000256" key="1">
    <source>
        <dbReference type="ARBA" id="ARBA00004651"/>
    </source>
</evidence>
<keyword evidence="8 13" id="KW-0472">Membrane</keyword>
<evidence type="ECO:0000256" key="6">
    <source>
        <dbReference type="ARBA" id="ARBA00022989"/>
    </source>
</evidence>
<keyword evidence="6 13" id="KW-1133">Transmembrane helix</keyword>
<comment type="similarity">
    <text evidence="2 13">Belongs to the tweety family.</text>
</comment>
<dbReference type="GO" id="GO:0034707">
    <property type="term" value="C:chloride channel complex"/>
    <property type="evidence" value="ECO:0007669"/>
    <property type="project" value="UniProtKB-UniRule"/>
</dbReference>
<keyword evidence="4" id="KW-1003">Cell membrane</keyword>
<evidence type="ECO:0000256" key="11">
    <source>
        <dbReference type="ARBA" id="ARBA00023214"/>
    </source>
</evidence>
<sequence>MSSARVDYIAPWWTYWLHEFPHVNLRFQPLDHTFKPQDENYQQSLIFLGCVAAAGLGVNLLCLVCVCVCVCACVCVVAVGVGFYGNSEINDGVYQLTYSLYNANHTLAGVDSLVTGTVGDMQSGLNEHLSRLGEIFAARGDFVQTLQFMQQMSENIIKQLLGLPDWEKAKVDLAAIADQTAYVEYYRWLTYLLILILDLVICLAACLGLAKQSRWLLTTMMVCGVLTLILSWSSLGADVATAVGTSDFCVAPDKFLMNQTKDVMSSDIVHYYLYCSQTLPNPFQQVLCLIEMSSCTLFFNFLLKMVFSRDVNHKESKDAILILVLLNTRVTIRPLFPGYVLILDLQKCVRPGFLKSPKMSGIWLFS</sequence>
<comment type="subcellular location">
    <subcellularLocation>
        <location evidence="1">Cell membrane</location>
        <topology evidence="1">Multi-pass membrane protein</topology>
    </subcellularLocation>
</comment>
<dbReference type="Ensembl" id="ENSSRHT00000096659.1">
    <property type="protein sequence ID" value="ENSSRHP00000094111.1"/>
    <property type="gene ID" value="ENSSRHG00000046359.1"/>
</dbReference>
<evidence type="ECO:0000256" key="12">
    <source>
        <dbReference type="ARBA" id="ARBA00023303"/>
    </source>
</evidence>
<organism evidence="14 15">
    <name type="scientific">Sinocyclocheilus rhinocerous</name>
    <dbReference type="NCBI Taxonomy" id="307959"/>
    <lineage>
        <taxon>Eukaryota</taxon>
        <taxon>Metazoa</taxon>
        <taxon>Chordata</taxon>
        <taxon>Craniata</taxon>
        <taxon>Vertebrata</taxon>
        <taxon>Euteleostomi</taxon>
        <taxon>Actinopterygii</taxon>
        <taxon>Neopterygii</taxon>
        <taxon>Teleostei</taxon>
        <taxon>Ostariophysi</taxon>
        <taxon>Cypriniformes</taxon>
        <taxon>Cyprinidae</taxon>
        <taxon>Cyprininae</taxon>
        <taxon>Sinocyclocheilus</taxon>
    </lineage>
</organism>
<feature type="transmembrane region" description="Helical" evidence="13">
    <location>
        <begin position="283"/>
        <end position="307"/>
    </location>
</feature>
<accession>A0A673MWD3</accession>
<feature type="transmembrane region" description="Helical" evidence="13">
    <location>
        <begin position="215"/>
        <end position="235"/>
    </location>
</feature>
<evidence type="ECO:0000313" key="14">
    <source>
        <dbReference type="Ensembl" id="ENSSRHP00000094111.1"/>
    </source>
</evidence>